<dbReference type="RefSeq" id="WP_100269728.1">
    <property type="nucleotide sequence ID" value="NZ_CP024443.1"/>
</dbReference>
<feature type="transmembrane region" description="Helical" evidence="1">
    <location>
        <begin position="65"/>
        <end position="83"/>
    </location>
</feature>
<name>A0A2D2LTX0_FAUOS</name>
<dbReference type="AlphaFoldDB" id="A0A2D2LTX0"/>
<accession>A0A2D2LTX0</accession>
<keyword evidence="1" id="KW-1133">Transmembrane helix</keyword>
<dbReference type="STRING" id="34062.AXE82_10420"/>
<sequence length="95" mass="10810">MNFFAWLVLGLVAYTSGFSIRHFRYKGTTLPNDKKWQYAAIFFVIALVVFALLNLYVMHKPALDMMFVLVSSLVATGVFYYGISADTNNKMNIPD</sequence>
<gene>
    <name evidence="2" type="ORF">NP7_03580</name>
</gene>
<keyword evidence="1" id="KW-0812">Transmembrane</keyword>
<evidence type="ECO:0000313" key="3">
    <source>
        <dbReference type="Proteomes" id="UP000229340"/>
    </source>
</evidence>
<feature type="transmembrane region" description="Helical" evidence="1">
    <location>
        <begin position="36"/>
        <end position="58"/>
    </location>
</feature>
<reference evidence="3" key="1">
    <citation type="submission" date="2017-11" db="EMBL/GenBank/DDBJ databases">
        <title>Complete genome sequence of Moraxella osloensis NP7 isolated from human skin.</title>
        <authorList>
            <person name="Lee K."/>
            <person name="Lim J.Y."/>
            <person name="Hwang I."/>
        </authorList>
    </citation>
    <scope>NUCLEOTIDE SEQUENCE [LARGE SCALE GENOMIC DNA]</scope>
    <source>
        <strain evidence="3">NP7</strain>
    </source>
</reference>
<keyword evidence="1" id="KW-0472">Membrane</keyword>
<dbReference type="Proteomes" id="UP000229340">
    <property type="component" value="Chromosome"/>
</dbReference>
<dbReference type="EMBL" id="CP024443">
    <property type="protein sequence ID" value="ATR78420.1"/>
    <property type="molecule type" value="Genomic_DNA"/>
</dbReference>
<proteinExistence type="predicted"/>
<protein>
    <submittedName>
        <fullName evidence="2">Uncharacterized protein</fullName>
    </submittedName>
</protein>
<evidence type="ECO:0000256" key="1">
    <source>
        <dbReference type="SAM" id="Phobius"/>
    </source>
</evidence>
<evidence type="ECO:0000313" key="2">
    <source>
        <dbReference type="EMBL" id="ATR78420.1"/>
    </source>
</evidence>
<organism evidence="2 3">
    <name type="scientific">Faucicola osloensis</name>
    <name type="common">Moraxella osloensis</name>
    <dbReference type="NCBI Taxonomy" id="34062"/>
    <lineage>
        <taxon>Bacteria</taxon>
        <taxon>Pseudomonadati</taxon>
        <taxon>Pseudomonadota</taxon>
        <taxon>Gammaproteobacteria</taxon>
        <taxon>Moraxellales</taxon>
        <taxon>Moraxellaceae</taxon>
        <taxon>Faucicola</taxon>
    </lineage>
</organism>